<comment type="similarity">
    <text evidence="1">Belongs to the short-chain dehydrogenases/reductases (SDR) family.</text>
</comment>
<dbReference type="Gene3D" id="3.40.50.720">
    <property type="entry name" value="NAD(P)-binding Rossmann-like Domain"/>
    <property type="match status" value="1"/>
</dbReference>
<comment type="caution">
    <text evidence="4">The sequence shown here is derived from an EMBL/GenBank/DDBJ whole genome shotgun (WGS) entry which is preliminary data.</text>
</comment>
<evidence type="ECO:0000256" key="3">
    <source>
        <dbReference type="ARBA" id="ARBA00023002"/>
    </source>
</evidence>
<keyword evidence="3" id="KW-0560">Oxidoreductase</keyword>
<dbReference type="PRINTS" id="PR00081">
    <property type="entry name" value="GDHRDH"/>
</dbReference>
<evidence type="ECO:0000256" key="1">
    <source>
        <dbReference type="ARBA" id="ARBA00006484"/>
    </source>
</evidence>
<protein>
    <submittedName>
        <fullName evidence="4">Uncharacterized protein</fullName>
    </submittedName>
</protein>
<dbReference type="InterPro" id="IPR036291">
    <property type="entry name" value="NAD(P)-bd_dom_sf"/>
</dbReference>
<sequence length="247" mass="26045">MSTQFVGKTALVTGGSKGIGAATSLLLAQNGANVVINYSSDSNVADEIVKKIGDDRALAVKGDAGSISDIEHMVSETVKRFGKIDILIPCAGILLMRDLEHTTEEDFDTLMRLNVKGPYFLAQKAAPHMPSGSHIVLISSSQCVQSVVTPPYLLYTASKGAIEQMTRVMSKELLTKGICVNAVAPGPTGTDMFNKGKTEQMLKFIAGFSPTGRIGKPEEIAEAIVWLSGGQSGWVSGQVLRANGGSS</sequence>
<dbReference type="PANTHER" id="PTHR48107:SF7">
    <property type="entry name" value="RE15974P"/>
    <property type="match status" value="1"/>
</dbReference>
<gene>
    <name evidence="4" type="ORF">JMJ35_000376</name>
</gene>
<reference evidence="4" key="1">
    <citation type="submission" date="2023-03" db="EMBL/GenBank/DDBJ databases">
        <title>Complete genome of Cladonia borealis.</title>
        <authorList>
            <person name="Park H."/>
        </authorList>
    </citation>
    <scope>NUCLEOTIDE SEQUENCE</scope>
    <source>
        <strain evidence="4">ANT050790</strain>
    </source>
</reference>
<organism evidence="4 5">
    <name type="scientific">Cladonia borealis</name>
    <dbReference type="NCBI Taxonomy" id="184061"/>
    <lineage>
        <taxon>Eukaryota</taxon>
        <taxon>Fungi</taxon>
        <taxon>Dikarya</taxon>
        <taxon>Ascomycota</taxon>
        <taxon>Pezizomycotina</taxon>
        <taxon>Lecanoromycetes</taxon>
        <taxon>OSLEUM clade</taxon>
        <taxon>Lecanoromycetidae</taxon>
        <taxon>Lecanorales</taxon>
        <taxon>Lecanorineae</taxon>
        <taxon>Cladoniaceae</taxon>
        <taxon>Cladonia</taxon>
    </lineage>
</organism>
<dbReference type="InterPro" id="IPR002347">
    <property type="entry name" value="SDR_fam"/>
</dbReference>
<dbReference type="Pfam" id="PF13561">
    <property type="entry name" value="adh_short_C2"/>
    <property type="match status" value="1"/>
</dbReference>
<dbReference type="PANTHER" id="PTHR48107">
    <property type="entry name" value="NADPH-DEPENDENT ALDEHYDE REDUCTASE-LIKE PROTEIN, CHLOROPLASTIC-RELATED"/>
    <property type="match status" value="1"/>
</dbReference>
<keyword evidence="5" id="KW-1185">Reference proteome</keyword>
<dbReference type="GO" id="GO:0016614">
    <property type="term" value="F:oxidoreductase activity, acting on CH-OH group of donors"/>
    <property type="evidence" value="ECO:0007669"/>
    <property type="project" value="UniProtKB-ARBA"/>
</dbReference>
<accession>A0AA39RB91</accession>
<dbReference type="EMBL" id="JAFEKC020000001">
    <property type="protein sequence ID" value="KAK0517221.1"/>
    <property type="molecule type" value="Genomic_DNA"/>
</dbReference>
<dbReference type="SUPFAM" id="SSF51735">
    <property type="entry name" value="NAD(P)-binding Rossmann-fold domains"/>
    <property type="match status" value="1"/>
</dbReference>
<name>A0AA39RB91_9LECA</name>
<evidence type="ECO:0000313" key="4">
    <source>
        <dbReference type="EMBL" id="KAK0517221.1"/>
    </source>
</evidence>
<evidence type="ECO:0000313" key="5">
    <source>
        <dbReference type="Proteomes" id="UP001166286"/>
    </source>
</evidence>
<dbReference type="PRINTS" id="PR00080">
    <property type="entry name" value="SDRFAMILY"/>
</dbReference>
<proteinExistence type="inferred from homology"/>
<keyword evidence="2" id="KW-0521">NADP</keyword>
<dbReference type="FunFam" id="3.40.50.720:FF:000084">
    <property type="entry name" value="Short-chain dehydrogenase reductase"/>
    <property type="match status" value="1"/>
</dbReference>
<dbReference type="AlphaFoldDB" id="A0AA39RB91"/>
<evidence type="ECO:0000256" key="2">
    <source>
        <dbReference type="ARBA" id="ARBA00022857"/>
    </source>
</evidence>
<dbReference type="Proteomes" id="UP001166286">
    <property type="component" value="Unassembled WGS sequence"/>
</dbReference>